<feature type="region of interest" description="Disordered" evidence="9">
    <location>
        <begin position="1433"/>
        <end position="1452"/>
    </location>
</feature>
<name>A0AAV5SYI9_9BILA</name>
<dbReference type="PROSITE" id="PS51293">
    <property type="entry name" value="SANT"/>
    <property type="match status" value="2"/>
</dbReference>
<dbReference type="GO" id="GO:0003677">
    <property type="term" value="F:DNA binding"/>
    <property type="evidence" value="ECO:0007669"/>
    <property type="project" value="UniProtKB-KW"/>
</dbReference>
<evidence type="ECO:0000256" key="6">
    <source>
        <dbReference type="ARBA" id="ARBA00023125"/>
    </source>
</evidence>
<comment type="caution">
    <text evidence="12">The sequence shown here is derived from an EMBL/GenBank/DDBJ whole genome shotgun (WGS) entry which is preliminary data.</text>
</comment>
<reference evidence="12" key="1">
    <citation type="submission" date="2023-10" db="EMBL/GenBank/DDBJ databases">
        <title>Genome assembly of Pristionchus species.</title>
        <authorList>
            <person name="Yoshida K."/>
            <person name="Sommer R.J."/>
        </authorList>
    </citation>
    <scope>NUCLEOTIDE SEQUENCE</scope>
    <source>
        <strain evidence="12">RS0144</strain>
    </source>
</reference>
<feature type="region of interest" description="Disordered" evidence="9">
    <location>
        <begin position="749"/>
        <end position="831"/>
    </location>
</feature>
<feature type="compositionally biased region" description="Acidic residues" evidence="9">
    <location>
        <begin position="108"/>
        <end position="118"/>
    </location>
</feature>
<evidence type="ECO:0008006" key="14">
    <source>
        <dbReference type="Google" id="ProtNLM"/>
    </source>
</evidence>
<evidence type="ECO:0000256" key="9">
    <source>
        <dbReference type="SAM" id="MobiDB-lite"/>
    </source>
</evidence>
<feature type="compositionally biased region" description="Basic and acidic residues" evidence="9">
    <location>
        <begin position="1130"/>
        <end position="1172"/>
    </location>
</feature>
<gene>
    <name evidence="12" type="ORF">PENTCL1PPCAC_10318</name>
</gene>
<dbReference type="InterPro" id="IPR001005">
    <property type="entry name" value="SANT/Myb"/>
</dbReference>
<dbReference type="GO" id="GO:0005634">
    <property type="term" value="C:nucleus"/>
    <property type="evidence" value="ECO:0007669"/>
    <property type="project" value="UniProtKB-SubCell"/>
</dbReference>
<dbReference type="PANTHER" id="PTHR14383:SF7">
    <property type="entry name" value="PH DOMAIN-CONTAINING PROTEIN"/>
    <property type="match status" value="1"/>
</dbReference>
<feature type="region of interest" description="Disordered" evidence="9">
    <location>
        <begin position="688"/>
        <end position="721"/>
    </location>
</feature>
<feature type="region of interest" description="Disordered" evidence="9">
    <location>
        <begin position="150"/>
        <end position="194"/>
    </location>
</feature>
<organism evidence="12 13">
    <name type="scientific">Pristionchus entomophagus</name>
    <dbReference type="NCBI Taxonomy" id="358040"/>
    <lineage>
        <taxon>Eukaryota</taxon>
        <taxon>Metazoa</taxon>
        <taxon>Ecdysozoa</taxon>
        <taxon>Nematoda</taxon>
        <taxon>Chromadorea</taxon>
        <taxon>Rhabditida</taxon>
        <taxon>Rhabditina</taxon>
        <taxon>Diplogasteromorpha</taxon>
        <taxon>Diplogasteroidea</taxon>
        <taxon>Neodiplogasteridae</taxon>
        <taxon>Pristionchus</taxon>
    </lineage>
</organism>
<dbReference type="InterPro" id="IPR009057">
    <property type="entry name" value="Homeodomain-like_sf"/>
</dbReference>
<evidence type="ECO:0000259" key="10">
    <source>
        <dbReference type="PROSITE" id="PS50090"/>
    </source>
</evidence>
<dbReference type="PROSITE" id="PS50090">
    <property type="entry name" value="MYB_LIKE"/>
    <property type="match status" value="1"/>
</dbReference>
<evidence type="ECO:0000256" key="5">
    <source>
        <dbReference type="ARBA" id="ARBA00022833"/>
    </source>
</evidence>
<dbReference type="InterPro" id="IPR017884">
    <property type="entry name" value="SANT_dom"/>
</dbReference>
<feature type="domain" description="SANT" evidence="11">
    <location>
        <begin position="423"/>
        <end position="470"/>
    </location>
</feature>
<feature type="non-terminal residue" evidence="12">
    <location>
        <position position="1452"/>
    </location>
</feature>
<keyword evidence="8" id="KW-0175">Coiled coil</keyword>
<dbReference type="FunFam" id="1.10.10.60:FF:000012">
    <property type="entry name" value="Metastasis-associated 1 family, member 3"/>
    <property type="match status" value="1"/>
</dbReference>
<keyword evidence="2" id="KW-0678">Repressor</keyword>
<keyword evidence="3" id="KW-0479">Metal-binding</keyword>
<protein>
    <recommendedName>
        <fullName evidence="14">Gei-8</fullName>
    </recommendedName>
</protein>
<keyword evidence="7" id="KW-0539">Nucleus</keyword>
<keyword evidence="5" id="KW-0862">Zinc</keyword>
<feature type="region of interest" description="Disordered" evidence="9">
    <location>
        <begin position="1116"/>
        <end position="1176"/>
    </location>
</feature>
<keyword evidence="6" id="KW-0238">DNA-binding</keyword>
<feature type="compositionally biased region" description="Low complexity" evidence="9">
    <location>
        <begin position="98"/>
        <end position="107"/>
    </location>
</feature>
<feature type="compositionally biased region" description="Low complexity" evidence="9">
    <location>
        <begin position="690"/>
        <end position="701"/>
    </location>
</feature>
<feature type="compositionally biased region" description="Basic and acidic residues" evidence="9">
    <location>
        <begin position="1434"/>
        <end position="1444"/>
    </location>
</feature>
<evidence type="ECO:0000313" key="12">
    <source>
        <dbReference type="EMBL" id="GMS88143.1"/>
    </source>
</evidence>
<dbReference type="EMBL" id="BTSX01000003">
    <property type="protein sequence ID" value="GMS88143.1"/>
    <property type="molecule type" value="Genomic_DNA"/>
</dbReference>
<feature type="compositionally biased region" description="Low complexity" evidence="9">
    <location>
        <begin position="1116"/>
        <end position="1129"/>
    </location>
</feature>
<evidence type="ECO:0000259" key="11">
    <source>
        <dbReference type="PROSITE" id="PS51293"/>
    </source>
</evidence>
<feature type="compositionally biased region" description="Basic and acidic residues" evidence="9">
    <location>
        <begin position="764"/>
        <end position="787"/>
    </location>
</feature>
<feature type="coiled-coil region" evidence="8">
    <location>
        <begin position="1267"/>
        <end position="1343"/>
    </location>
</feature>
<dbReference type="SMART" id="SM00717">
    <property type="entry name" value="SANT"/>
    <property type="match status" value="2"/>
</dbReference>
<evidence type="ECO:0000256" key="4">
    <source>
        <dbReference type="ARBA" id="ARBA00022771"/>
    </source>
</evidence>
<dbReference type="Proteomes" id="UP001432027">
    <property type="component" value="Unassembled WGS sequence"/>
</dbReference>
<evidence type="ECO:0000313" key="13">
    <source>
        <dbReference type="Proteomes" id="UP001432027"/>
    </source>
</evidence>
<proteinExistence type="predicted"/>
<sequence length="1452" mass="162007">VAEAAARRPSLLADLPGYAARPQQQAPLQMLQPAATAAAAASALAAPQISGTGASLLQQHGQQHGMAAVAAAVAAAAHANAQAKPHVVPHIQAPSLLGGAQAAQDGAAADDSDDADDDEAPAIQMEMEMEDEEEPESAADQSKKISELVKHSGSGMLKPKASIGASNGVGMNVKEEMDPYSSEDDDDVENEENPVRTKSWNRMFREGAIYKVRQDFGMDLYESIMAENRATAAAYWQNSALTKKMTERVNENPHGIYREIHDVPGIEETMERCSMVEQEMTDQILEHRAEQTRLKVNRAEQVRNAQQRWAESVEEWENSAKKKKQDEKHREVFERAFPDLKGTRATVAANSRSGWLSAPPPPPDRVLRGSGGDDDKRVGISIPPCKMRPAEGEELIEANLNESNVLPNCFEEHKRRIATWQHRWAVRERNAFKIAFQGYPKNFAAIASHLPEKSTQNCVQFYYMTKLDNPSFKICHRQYQNKKRRKANNKPYKPPTMPNDCEVATIHASVQDSNDRLPPAPAGKQPELKCSSCAVVMEPSTASTTRITRANLEALGVDAENSRICEKCRVLAANSRGGRCPIKGCTGSKRKVKSSKPFPPEYVRLEENEKKFILEQIEIHIDTVKICHLCTKRIIKEVQRLKTSSDYDDAFDQFCRDNGLPLPAGAAPAAAAAVAAVCKSEESVQPDELPAAAAATAATPAGRKGSARSDEQEERAWTDDETARLLDLNGKLGDNWKAIAAKMRGRNEEECRLQLESSKQGPPPRDEDHSPAVKEEVQSEAGDRAKEEEEEEMDAEKRSSRSTTPPPGLVPLSAPKSSARSDAGGAPSSVTAAAAASTTTVLQQLQQVKEEPGVKQELVQPLQPPKHTPTIVAPIPTHPTQQQQQQTQQQQLQQQALQQPMHSVMQQQPQTSSAAAAAGVAAPQPHDAAFHQQIVQQHLAQQQQQNLQQQQQQQLLSQQLVQQLMAMLPAGSGQAQVHQLLQQMQQQGVTAHQQQQQQQQQANLQVQQMQQRLAAAAAAAQAAPPQQQQTAHAQQQAQLNAMLQGLLARPQGFPSELQNMVRVWLHTNNQESLQNIQALGANFTGGVSQMFELLQVADLPEAQAVLRAERTRMQQQQQQQQYEMQQRLQAEQRRKEEERQRKEKEEREERERQEREKREREQREEMARRERQQQQQMERNYMQQFMANLPGSSRQAAPNLQEAVKQLLAERDSNCATAEKLMKELPQLRTQITVMETRQEAIRARIQEMSPQLQQARVVMAQLHGHNDNAEGVLRQFLATAVALEQEYERITGEYNTIEQEKAKYAKKIVEVEANRTEFIKRGQIAQDKANALEQQLRSQQLQQQAQVQAVQQLALQQQQQVQQAAQHIMANSNLDQAKLLELIQRLGQQNPTGQEAELLQLLLGAGAKQQGGGDARQMQLQQQQQQQQVAQRMLKEQERRKLEMQQQQLQQ</sequence>
<dbReference type="SUPFAM" id="SSF46689">
    <property type="entry name" value="Homeodomain-like"/>
    <property type="match status" value="2"/>
</dbReference>
<keyword evidence="13" id="KW-1185">Reference proteome</keyword>
<evidence type="ECO:0000256" key="7">
    <source>
        <dbReference type="ARBA" id="ARBA00023242"/>
    </source>
</evidence>
<feature type="compositionally biased region" description="Basic and acidic residues" evidence="9">
    <location>
        <begin position="365"/>
        <end position="378"/>
    </location>
</feature>
<feature type="non-terminal residue" evidence="12">
    <location>
        <position position="1"/>
    </location>
</feature>
<comment type="subcellular location">
    <subcellularLocation>
        <location evidence="1">Nucleus</location>
    </subcellularLocation>
</comment>
<dbReference type="GO" id="GO:0008270">
    <property type="term" value="F:zinc ion binding"/>
    <property type="evidence" value="ECO:0007669"/>
    <property type="project" value="UniProtKB-KW"/>
</dbReference>
<dbReference type="Pfam" id="PF00249">
    <property type="entry name" value="Myb_DNA-binding"/>
    <property type="match status" value="1"/>
</dbReference>
<evidence type="ECO:0000256" key="3">
    <source>
        <dbReference type="ARBA" id="ARBA00022723"/>
    </source>
</evidence>
<dbReference type="CDD" id="cd00167">
    <property type="entry name" value="SANT"/>
    <property type="match status" value="1"/>
</dbReference>
<feature type="region of interest" description="Disordered" evidence="9">
    <location>
        <begin position="852"/>
        <end position="926"/>
    </location>
</feature>
<feature type="region of interest" description="Disordered" evidence="9">
    <location>
        <begin position="98"/>
        <end position="118"/>
    </location>
</feature>
<feature type="compositionally biased region" description="Low complexity" evidence="9">
    <location>
        <begin position="880"/>
        <end position="899"/>
    </location>
</feature>
<feature type="region of interest" description="Disordered" evidence="9">
    <location>
        <begin position="348"/>
        <end position="380"/>
    </location>
</feature>
<feature type="compositionally biased region" description="Basic and acidic residues" evidence="9">
    <location>
        <begin position="707"/>
        <end position="721"/>
    </location>
</feature>
<feature type="coiled-coil region" evidence="8">
    <location>
        <begin position="992"/>
        <end position="1019"/>
    </location>
</feature>
<dbReference type="PANTHER" id="PTHR14383">
    <property type="entry name" value="SWAP-70 RECOMBINASE"/>
    <property type="match status" value="1"/>
</dbReference>
<keyword evidence="4" id="KW-0863">Zinc-finger</keyword>
<evidence type="ECO:0000256" key="1">
    <source>
        <dbReference type="ARBA" id="ARBA00004123"/>
    </source>
</evidence>
<evidence type="ECO:0000256" key="8">
    <source>
        <dbReference type="SAM" id="Coils"/>
    </source>
</evidence>
<feature type="domain" description="SANT" evidence="11">
    <location>
        <begin position="712"/>
        <end position="763"/>
    </location>
</feature>
<evidence type="ECO:0000256" key="2">
    <source>
        <dbReference type="ARBA" id="ARBA00022491"/>
    </source>
</evidence>
<accession>A0AAV5SYI9</accession>
<feature type="compositionally biased region" description="Low complexity" evidence="9">
    <location>
        <begin position="906"/>
        <end position="926"/>
    </location>
</feature>
<feature type="domain" description="Myb-like" evidence="10">
    <location>
        <begin position="709"/>
        <end position="752"/>
    </location>
</feature>
<dbReference type="Gene3D" id="1.10.10.60">
    <property type="entry name" value="Homeodomain-like"/>
    <property type="match status" value="2"/>
</dbReference>
<feature type="compositionally biased region" description="Acidic residues" evidence="9">
    <location>
        <begin position="181"/>
        <end position="192"/>
    </location>
</feature>